<dbReference type="InterPro" id="IPR029017">
    <property type="entry name" value="Enolase-like_N"/>
</dbReference>
<evidence type="ECO:0000259" key="1">
    <source>
        <dbReference type="SMART" id="SM00922"/>
    </source>
</evidence>
<sequence length="375" mass="41578">MKIKEIKTTPLFIPFKKTYVSSYGTMDGASLILIEVVTDTNLSGYGECIASPSPKGVEMFIKEAIKHLIDKDPADNDKIMKQVYHNLFVNNGICSSPRFGGQILAGLEMALWDVVGKSVSKPVHDLIGGALHSKIDYFGFPNGDTPEIIAKEAKEFADQGHKVIYVKVGQSEEIDIEIVKQTREAIGASKRLRLDPNEKYDPDTFFKIVPKLIPYDIDFIEQPSHCESIADLKFIHQKSPIKISADQIVFTPFNVFDVCKEEAADLFVLGLHETGGISRFVESSKIAEKSKINMCLHGLYESGITTCAAMQAGAAIPNLDDGNQFMNHFLKWDIIEKDIIKLQEGSMNVIKKPGLGFTLDYDNVKKASELALSII</sequence>
<dbReference type="Gene3D" id="3.20.20.120">
    <property type="entry name" value="Enolase-like C-terminal domain"/>
    <property type="match status" value="1"/>
</dbReference>
<feature type="domain" description="Mandelate racemase/muconate lactonizing enzyme C-terminal" evidence="1">
    <location>
        <begin position="146"/>
        <end position="242"/>
    </location>
</feature>
<protein>
    <recommendedName>
        <fullName evidence="1">Mandelate racemase/muconate lactonizing enzyme C-terminal domain-containing protein</fullName>
    </recommendedName>
</protein>
<dbReference type="InterPro" id="IPR029065">
    <property type="entry name" value="Enolase_C-like"/>
</dbReference>
<organism evidence="2">
    <name type="scientific">marine metagenome</name>
    <dbReference type="NCBI Taxonomy" id="408172"/>
    <lineage>
        <taxon>unclassified sequences</taxon>
        <taxon>metagenomes</taxon>
        <taxon>ecological metagenomes</taxon>
    </lineage>
</organism>
<dbReference type="InterPro" id="IPR013342">
    <property type="entry name" value="Mandelate_racemase_C"/>
</dbReference>
<dbReference type="Gene3D" id="3.30.390.10">
    <property type="entry name" value="Enolase-like, N-terminal domain"/>
    <property type="match status" value="1"/>
</dbReference>
<dbReference type="SMART" id="SM00922">
    <property type="entry name" value="MR_MLE"/>
    <property type="match status" value="1"/>
</dbReference>
<reference evidence="2" key="1">
    <citation type="submission" date="2018-05" db="EMBL/GenBank/DDBJ databases">
        <authorList>
            <person name="Lanie J.A."/>
            <person name="Ng W.-L."/>
            <person name="Kazmierczak K.M."/>
            <person name="Andrzejewski T.M."/>
            <person name="Davidsen T.M."/>
            <person name="Wayne K.J."/>
            <person name="Tettelin H."/>
            <person name="Glass J.I."/>
            <person name="Rusch D."/>
            <person name="Podicherti R."/>
            <person name="Tsui H.-C.T."/>
            <person name="Winkler M.E."/>
        </authorList>
    </citation>
    <scope>NUCLEOTIDE SEQUENCE</scope>
</reference>
<dbReference type="EMBL" id="UINC01018776">
    <property type="protein sequence ID" value="SVA79133.1"/>
    <property type="molecule type" value="Genomic_DNA"/>
</dbReference>
<dbReference type="InterPro" id="IPR013341">
    <property type="entry name" value="Mandelate_racemase_N_dom"/>
</dbReference>
<evidence type="ECO:0000313" key="2">
    <source>
        <dbReference type="EMBL" id="SVA79133.1"/>
    </source>
</evidence>
<dbReference type="SUPFAM" id="SSF51604">
    <property type="entry name" value="Enolase C-terminal domain-like"/>
    <property type="match status" value="1"/>
</dbReference>
<dbReference type="Pfam" id="PF13378">
    <property type="entry name" value="MR_MLE_C"/>
    <property type="match status" value="1"/>
</dbReference>
<dbReference type="SUPFAM" id="SSF54826">
    <property type="entry name" value="Enolase N-terminal domain-like"/>
    <property type="match status" value="1"/>
</dbReference>
<dbReference type="InterPro" id="IPR036849">
    <property type="entry name" value="Enolase-like_C_sf"/>
</dbReference>
<dbReference type="SFLD" id="SFLDS00001">
    <property type="entry name" value="Enolase"/>
    <property type="match status" value="1"/>
</dbReference>
<accession>A0A381YRG4</accession>
<dbReference type="InterPro" id="IPR034593">
    <property type="entry name" value="DgoD-like"/>
</dbReference>
<proteinExistence type="predicted"/>
<dbReference type="AlphaFoldDB" id="A0A381YRG4"/>
<dbReference type="Pfam" id="PF02746">
    <property type="entry name" value="MR_MLE_N"/>
    <property type="match status" value="1"/>
</dbReference>
<dbReference type="SFLD" id="SFLDG00180">
    <property type="entry name" value="muconate_cycloisomerase"/>
    <property type="match status" value="1"/>
</dbReference>
<name>A0A381YRG4_9ZZZZ</name>
<dbReference type="PANTHER" id="PTHR48080">
    <property type="entry name" value="D-GALACTONATE DEHYDRATASE-RELATED"/>
    <property type="match status" value="1"/>
</dbReference>
<gene>
    <name evidence="2" type="ORF">METZ01_LOCUS131987</name>
</gene>